<evidence type="ECO:0000313" key="6">
    <source>
        <dbReference type="EMBL" id="GIF56180.1"/>
    </source>
</evidence>
<dbReference type="PROSITE" id="PS51175">
    <property type="entry name" value="CBM6"/>
    <property type="match status" value="1"/>
</dbReference>
<feature type="chain" id="PRO_5046776732" description="PKD domain-containing protein" evidence="3">
    <location>
        <begin position="24"/>
        <end position="1116"/>
    </location>
</feature>
<evidence type="ECO:0000256" key="2">
    <source>
        <dbReference type="SAM" id="MobiDB-lite"/>
    </source>
</evidence>
<evidence type="ECO:0000259" key="4">
    <source>
        <dbReference type="PROSITE" id="PS50093"/>
    </source>
</evidence>
<dbReference type="InterPro" id="IPR011042">
    <property type="entry name" value="6-blade_b-propeller_TolB-like"/>
</dbReference>
<dbReference type="SMART" id="SM00089">
    <property type="entry name" value="PKD"/>
    <property type="match status" value="1"/>
</dbReference>
<dbReference type="Pfam" id="PF07995">
    <property type="entry name" value="GSDH"/>
    <property type="match status" value="1"/>
</dbReference>
<sequence length="1116" mass="119127">MAAVGALTLTTTSVVAGSAPAQATVPAQAANPIAVATDNGNDFRVLIFTKSADPTSPSAEPGIAAIQALGQQRRFTVQVTDDPRKFDNAHLKQYRVVVFLNTVGDVLNDAQQTAFEDYYRDGGGFVAVHSAIEAEPQWSFLTDVLGTRATGASAVAPATIKVADRVHPASEELPERWNRTDRWYNFASNVRGLSHVLATVDEKTYTGGSMGVDHPITWCKDYNGGRSFYTGLGGTADSYGTADLRAHLGGAIQWAAGVTDGDCGATVLANYQMDIVAAPPNVNEPIGFDVFPDGRVIQTDRRGGVRLHDPAANTTHVLAQIPVYMASEDGMYGPAVDNDFANNKWVYLYYSPLTQEAPYPETTPTANAPTTGADPSVWDPWNGYFQLSRFKFVDGATPTLDVASEQKIMKVPVNRGACCHIAGDIDFDSHNNLLMVTGDDTPAGGGNSGGFSPHNDMINAQGLYNAPFVDARRSSLNTNDLRGKILRITVNADGSYTSPAGNLFTGNEEGGGKTRPEIYAMGFRNPFRLTVDDNDVAYVTDYSPDSSTPQVFRGPAGTGRMMVVDKPANYGWPLCYQPDLPYYRWNFNTSTPLDNPPQAYTCDDPTRGPANTSRWNTGLTYSPPIERSELWYSFQDNNAANPLGTPCAAYYMQSPAGTCPQLFPELGTGGVGPHGAAKYDYKADNPNPTKFPEYYDEAIFFGEFTRDYLREIRLDSSGDVFKINNLLNCGASPTTPARPFVCDNPMDMMWGDDGNFYLLTYGDGFFNPNPDAQLVKFSYVKGTRAPIAVLTATPTDGVAPLTVAFSSDGSRDPDPADSIKFAWDFDGNGTTDSTDPNPSFTYTTNGVYTARLTVTDSSGKTAAMNTTITVGNTSPTVEVTVPTDGGLFAFGDTIPFSVNVSDPQDGPIDCSRVEVTFVLGHDSHGHADTTVNGCNGTLPTNPEDVSHGGNVFGVISASYTDLGGPGGVPALTTVDQVTILQKKQEVEHAVDQSGTNTAATADTGGGLQRGSLGNGDWIRLNGTYNLQNIDSLTFRTSGGSGAVEVHLDAVDGPILGTYPIAATANATTYASQTFPVTNPGGAHRIYLVFRPVAGGPTNNFFNLNYVEFGGQGVSAP</sequence>
<dbReference type="SUPFAM" id="SSF50952">
    <property type="entry name" value="Soluble quinoprotein glucose dehydrogenase"/>
    <property type="match status" value="1"/>
</dbReference>
<feature type="region of interest" description="Disordered" evidence="2">
    <location>
        <begin position="988"/>
        <end position="1007"/>
    </location>
</feature>
<dbReference type="PROSITE" id="PS50093">
    <property type="entry name" value="PKD"/>
    <property type="match status" value="1"/>
</dbReference>
<dbReference type="InterPro" id="IPR011041">
    <property type="entry name" value="Quinoprot_gluc/sorb_DH_b-prop"/>
</dbReference>
<evidence type="ECO:0000313" key="7">
    <source>
        <dbReference type="Proteomes" id="UP000624325"/>
    </source>
</evidence>
<dbReference type="Pfam" id="PF03422">
    <property type="entry name" value="CBM_6"/>
    <property type="match status" value="1"/>
</dbReference>
<dbReference type="InterPro" id="IPR029010">
    <property type="entry name" value="ThuA-like"/>
</dbReference>
<dbReference type="RefSeq" id="WP_203701981.1">
    <property type="nucleotide sequence ID" value="NZ_BAAALU010000012.1"/>
</dbReference>
<evidence type="ECO:0000256" key="1">
    <source>
        <dbReference type="ARBA" id="ARBA00022729"/>
    </source>
</evidence>
<evidence type="ECO:0000259" key="5">
    <source>
        <dbReference type="PROSITE" id="PS51175"/>
    </source>
</evidence>
<name>A0ABQ4C076_9ACTN</name>
<dbReference type="EMBL" id="BONC01000012">
    <property type="protein sequence ID" value="GIF56180.1"/>
    <property type="molecule type" value="Genomic_DNA"/>
</dbReference>
<dbReference type="CDD" id="cd04084">
    <property type="entry name" value="CBM6_xylanase-like"/>
    <property type="match status" value="1"/>
</dbReference>
<dbReference type="CDD" id="cd00146">
    <property type="entry name" value="PKD"/>
    <property type="match status" value="1"/>
</dbReference>
<dbReference type="InterPro" id="IPR005084">
    <property type="entry name" value="CBM6"/>
</dbReference>
<dbReference type="InterPro" id="IPR012938">
    <property type="entry name" value="Glc/Sorbosone_DH"/>
</dbReference>
<organism evidence="6 7">
    <name type="scientific">Asanoa iriomotensis</name>
    <dbReference type="NCBI Taxonomy" id="234613"/>
    <lineage>
        <taxon>Bacteria</taxon>
        <taxon>Bacillati</taxon>
        <taxon>Actinomycetota</taxon>
        <taxon>Actinomycetes</taxon>
        <taxon>Micromonosporales</taxon>
        <taxon>Micromonosporaceae</taxon>
        <taxon>Asanoa</taxon>
    </lineage>
</organism>
<dbReference type="Pfam" id="PF06283">
    <property type="entry name" value="ThuA"/>
    <property type="match status" value="1"/>
</dbReference>
<dbReference type="SUPFAM" id="SSF49785">
    <property type="entry name" value="Galactose-binding domain-like"/>
    <property type="match status" value="1"/>
</dbReference>
<dbReference type="Gene3D" id="2.60.120.260">
    <property type="entry name" value="Galactose-binding domain-like"/>
    <property type="match status" value="1"/>
</dbReference>
<keyword evidence="7" id="KW-1185">Reference proteome</keyword>
<reference evidence="6 7" key="1">
    <citation type="submission" date="2021-01" db="EMBL/GenBank/DDBJ databases">
        <title>Whole genome shotgun sequence of Asanoa iriomotensis NBRC 100142.</title>
        <authorList>
            <person name="Komaki H."/>
            <person name="Tamura T."/>
        </authorList>
    </citation>
    <scope>NUCLEOTIDE SEQUENCE [LARGE SCALE GENOMIC DNA]</scope>
    <source>
        <strain evidence="6 7">NBRC 100142</strain>
    </source>
</reference>
<protein>
    <recommendedName>
        <fullName evidence="8">PKD domain-containing protein</fullName>
    </recommendedName>
</protein>
<dbReference type="Gene3D" id="2.60.40.10">
    <property type="entry name" value="Immunoglobulins"/>
    <property type="match status" value="1"/>
</dbReference>
<dbReference type="SUPFAM" id="SSF52317">
    <property type="entry name" value="Class I glutamine amidotransferase-like"/>
    <property type="match status" value="1"/>
</dbReference>
<comment type="caution">
    <text evidence="6">The sequence shown here is derived from an EMBL/GenBank/DDBJ whole genome shotgun (WGS) entry which is preliminary data.</text>
</comment>
<dbReference type="InterPro" id="IPR029062">
    <property type="entry name" value="Class_I_gatase-like"/>
</dbReference>
<gene>
    <name evidence="6" type="ORF">Air01nite_22750</name>
</gene>
<evidence type="ECO:0000256" key="3">
    <source>
        <dbReference type="SAM" id="SignalP"/>
    </source>
</evidence>
<dbReference type="Proteomes" id="UP000624325">
    <property type="component" value="Unassembled WGS sequence"/>
</dbReference>
<accession>A0ABQ4C076</accession>
<dbReference type="Pfam" id="PF18911">
    <property type="entry name" value="PKD_4"/>
    <property type="match status" value="1"/>
</dbReference>
<dbReference type="Gene3D" id="2.120.10.30">
    <property type="entry name" value="TolB, C-terminal domain"/>
    <property type="match status" value="1"/>
</dbReference>
<dbReference type="SMART" id="SM00606">
    <property type="entry name" value="CBD_IV"/>
    <property type="match status" value="1"/>
</dbReference>
<dbReference type="Gene3D" id="3.40.50.880">
    <property type="match status" value="1"/>
</dbReference>
<dbReference type="InterPro" id="IPR022409">
    <property type="entry name" value="PKD/Chitinase_dom"/>
</dbReference>
<dbReference type="SUPFAM" id="SSF49299">
    <property type="entry name" value="PKD domain"/>
    <property type="match status" value="1"/>
</dbReference>
<dbReference type="InterPro" id="IPR000601">
    <property type="entry name" value="PKD_dom"/>
</dbReference>
<dbReference type="InterPro" id="IPR006584">
    <property type="entry name" value="Cellulose-bd_IV"/>
</dbReference>
<evidence type="ECO:0008006" key="8">
    <source>
        <dbReference type="Google" id="ProtNLM"/>
    </source>
</evidence>
<feature type="domain" description="PKD" evidence="4">
    <location>
        <begin position="786"/>
        <end position="870"/>
    </location>
</feature>
<dbReference type="InterPro" id="IPR035986">
    <property type="entry name" value="PKD_dom_sf"/>
</dbReference>
<keyword evidence="1 3" id="KW-0732">Signal</keyword>
<proteinExistence type="predicted"/>
<feature type="signal peptide" evidence="3">
    <location>
        <begin position="1"/>
        <end position="23"/>
    </location>
</feature>
<feature type="domain" description="CBM6" evidence="5">
    <location>
        <begin position="982"/>
        <end position="1109"/>
    </location>
</feature>
<dbReference type="InterPro" id="IPR008979">
    <property type="entry name" value="Galactose-bd-like_sf"/>
</dbReference>
<dbReference type="InterPro" id="IPR013783">
    <property type="entry name" value="Ig-like_fold"/>
</dbReference>
<dbReference type="PANTHER" id="PTHR40469">
    <property type="entry name" value="SECRETED GLYCOSYL HYDROLASE"/>
    <property type="match status" value="1"/>
</dbReference>
<dbReference type="PANTHER" id="PTHR40469:SF2">
    <property type="entry name" value="GALACTOSE-BINDING DOMAIN-LIKE SUPERFAMILY PROTEIN"/>
    <property type="match status" value="1"/>
</dbReference>